<evidence type="ECO:0008006" key="4">
    <source>
        <dbReference type="Google" id="ProtNLM"/>
    </source>
</evidence>
<dbReference type="PANTHER" id="PTHR12999:SF17">
    <property type="entry name" value="ZINC FINGER RAN-BINDING DOMAIN-CONTAINING PROTEIN 2"/>
    <property type="match status" value="1"/>
</dbReference>
<gene>
    <name evidence="2" type="ORF">PGLA2088_LOCUS122</name>
</gene>
<dbReference type="EMBL" id="CAJNNW010000067">
    <property type="protein sequence ID" value="CAE8622841.1"/>
    <property type="molecule type" value="Genomic_DNA"/>
</dbReference>
<organism evidence="2 3">
    <name type="scientific">Polarella glacialis</name>
    <name type="common">Dinoflagellate</name>
    <dbReference type="NCBI Taxonomy" id="89957"/>
    <lineage>
        <taxon>Eukaryota</taxon>
        <taxon>Sar</taxon>
        <taxon>Alveolata</taxon>
        <taxon>Dinophyceae</taxon>
        <taxon>Suessiales</taxon>
        <taxon>Suessiaceae</taxon>
        <taxon>Polarella</taxon>
    </lineage>
</organism>
<feature type="compositionally biased region" description="Basic residues" evidence="1">
    <location>
        <begin position="297"/>
        <end position="306"/>
    </location>
</feature>
<feature type="region of interest" description="Disordered" evidence="1">
    <location>
        <begin position="282"/>
        <end position="306"/>
    </location>
</feature>
<evidence type="ECO:0000256" key="1">
    <source>
        <dbReference type="SAM" id="MobiDB-lite"/>
    </source>
</evidence>
<evidence type="ECO:0000313" key="3">
    <source>
        <dbReference type="Proteomes" id="UP000626109"/>
    </source>
</evidence>
<comment type="caution">
    <text evidence="2">The sequence shown here is derived from an EMBL/GenBank/DDBJ whole genome shotgun (WGS) entry which is preliminary data.</text>
</comment>
<reference evidence="2" key="1">
    <citation type="submission" date="2021-02" db="EMBL/GenBank/DDBJ databases">
        <authorList>
            <person name="Dougan E. K."/>
            <person name="Rhodes N."/>
            <person name="Thang M."/>
            <person name="Chan C."/>
        </authorList>
    </citation>
    <scope>NUCLEOTIDE SEQUENCE</scope>
</reference>
<feature type="region of interest" description="Disordered" evidence="1">
    <location>
        <begin position="243"/>
        <end position="263"/>
    </location>
</feature>
<evidence type="ECO:0000313" key="2">
    <source>
        <dbReference type="EMBL" id="CAE8622841.1"/>
    </source>
</evidence>
<sequence>MERAPDWSCPNVSCVNSTKMVFGSKANCPKCGSGQPGAEGSYGGCGGCGGYGAVPVQPDYSSLGAAGGPVPQRGMQGGDMDTDWSCSKTDCINHTKMVFGKKASCPSCGTARHAKNPGDWTCPNDSCVNSRNTVFGSKQSCPKCGTFILGTHGKAELANRPKPASFRNGGIRTAVVIQAQPAMQYYQPRQGGGGYGAPAPPMYHYPAAPPVNTSQNGDWECPDVSCINHRKLVFGKNETCPKCNSAKPAQRGRGAKDGDWPCPNTDCKNNRNNVFGKHESCPQCGEAKPAEYQNARGRSRSPLRPY</sequence>
<dbReference type="PANTHER" id="PTHR12999">
    <property type="entry name" value="ZINC FINGER RAN-BINDING DOMAIN-CONTAINING PROTEIN 2 ZRANB2-RELATED"/>
    <property type="match status" value="1"/>
</dbReference>
<accession>A0A813G808</accession>
<proteinExistence type="predicted"/>
<name>A0A813G808_POLGL</name>
<dbReference type="Proteomes" id="UP000626109">
    <property type="component" value="Unassembled WGS sequence"/>
</dbReference>
<protein>
    <recommendedName>
        <fullName evidence="4">RanBP2-type domain-containing protein</fullName>
    </recommendedName>
</protein>
<dbReference type="AlphaFoldDB" id="A0A813G808"/>